<evidence type="ECO:0000256" key="2">
    <source>
        <dbReference type="ARBA" id="ARBA00009320"/>
    </source>
</evidence>
<dbReference type="Proteomes" id="UP000054549">
    <property type="component" value="Unassembled WGS sequence"/>
</dbReference>
<dbReference type="InterPro" id="IPR036038">
    <property type="entry name" value="Aminotransferase-like"/>
</dbReference>
<dbReference type="GO" id="GO:0005739">
    <property type="term" value="C:mitochondrion"/>
    <property type="evidence" value="ECO:0007669"/>
    <property type="project" value="TreeGrafter"/>
</dbReference>
<dbReference type="InterPro" id="IPR033939">
    <property type="entry name" value="BCAT_family"/>
</dbReference>
<dbReference type="PIRSF" id="PIRSF006468">
    <property type="entry name" value="BCAT1"/>
    <property type="match status" value="1"/>
</dbReference>
<dbReference type="PROSITE" id="PS00770">
    <property type="entry name" value="AA_TRANSFER_CLASS_4"/>
    <property type="match status" value="1"/>
</dbReference>
<feature type="compositionally biased region" description="Polar residues" evidence="12">
    <location>
        <begin position="1"/>
        <end position="25"/>
    </location>
</feature>
<dbReference type="GO" id="GO:0009099">
    <property type="term" value="P:L-valine biosynthetic process"/>
    <property type="evidence" value="ECO:0007669"/>
    <property type="project" value="TreeGrafter"/>
</dbReference>
<dbReference type="InterPro" id="IPR001544">
    <property type="entry name" value="Aminotrans_IV"/>
</dbReference>
<name>A0A0C2WWM0_AMAMK</name>
<dbReference type="GO" id="GO:0052656">
    <property type="term" value="F:L-isoleucine-2-oxoglutarate transaminase activity"/>
    <property type="evidence" value="ECO:0007669"/>
    <property type="project" value="RHEA"/>
</dbReference>
<comment type="catalytic activity">
    <reaction evidence="11">
        <text>L-isoleucine + 2-oxoglutarate = (S)-3-methyl-2-oxopentanoate + L-glutamate</text>
        <dbReference type="Rhea" id="RHEA:24801"/>
        <dbReference type="ChEBI" id="CHEBI:16810"/>
        <dbReference type="ChEBI" id="CHEBI:29985"/>
        <dbReference type="ChEBI" id="CHEBI:35146"/>
        <dbReference type="ChEBI" id="CHEBI:58045"/>
        <dbReference type="EC" id="2.6.1.42"/>
    </reaction>
</comment>
<evidence type="ECO:0000256" key="7">
    <source>
        <dbReference type="ARBA" id="ARBA00023304"/>
    </source>
</evidence>
<keyword evidence="6 10" id="KW-0663">Pyridoxal phosphate</keyword>
<keyword evidence="14" id="KW-1185">Reference proteome</keyword>
<feature type="region of interest" description="Disordered" evidence="12">
    <location>
        <begin position="1"/>
        <end position="30"/>
    </location>
</feature>
<evidence type="ECO:0000256" key="10">
    <source>
        <dbReference type="RuleBase" id="RU004516"/>
    </source>
</evidence>
<dbReference type="Pfam" id="PF01063">
    <property type="entry name" value="Aminotran_4"/>
    <property type="match status" value="1"/>
</dbReference>
<evidence type="ECO:0000256" key="4">
    <source>
        <dbReference type="ARBA" id="ARBA00022605"/>
    </source>
</evidence>
<dbReference type="EMBL" id="KN818287">
    <property type="protein sequence ID" value="KIL61211.1"/>
    <property type="molecule type" value="Genomic_DNA"/>
</dbReference>
<protein>
    <recommendedName>
        <fullName evidence="11">Branched-chain-amino-acid aminotransferase</fullName>
        <ecNumber evidence="11">2.6.1.42</ecNumber>
    </recommendedName>
</protein>
<organism evidence="13 14">
    <name type="scientific">Amanita muscaria (strain Koide BX008)</name>
    <dbReference type="NCBI Taxonomy" id="946122"/>
    <lineage>
        <taxon>Eukaryota</taxon>
        <taxon>Fungi</taxon>
        <taxon>Dikarya</taxon>
        <taxon>Basidiomycota</taxon>
        <taxon>Agaricomycotina</taxon>
        <taxon>Agaricomycetes</taxon>
        <taxon>Agaricomycetidae</taxon>
        <taxon>Agaricales</taxon>
        <taxon>Pluteineae</taxon>
        <taxon>Amanitaceae</taxon>
        <taxon>Amanita</taxon>
    </lineage>
</organism>
<keyword evidence="7 11" id="KW-0100">Branched-chain amino acid biosynthesis</keyword>
<dbReference type="InParanoid" id="A0A0C2WWM0"/>
<dbReference type="InterPro" id="IPR018300">
    <property type="entry name" value="Aminotrans_IV_CS"/>
</dbReference>
<comment type="similarity">
    <text evidence="2 9">Belongs to the class-IV pyridoxal-phosphate-dependent aminotransferase family.</text>
</comment>
<dbReference type="STRING" id="946122.A0A0C2WWM0"/>
<accession>A0A0C2WWM0</accession>
<dbReference type="OrthoDB" id="1732691at2759"/>
<dbReference type="InterPro" id="IPR043132">
    <property type="entry name" value="BCAT-like_C"/>
</dbReference>
<dbReference type="SUPFAM" id="SSF56752">
    <property type="entry name" value="D-aminoacid aminotransferase-like PLP-dependent enzymes"/>
    <property type="match status" value="1"/>
</dbReference>
<keyword evidence="4 11" id="KW-0028">Amino-acid biosynthesis</keyword>
<dbReference type="Gene3D" id="3.20.10.10">
    <property type="entry name" value="D-amino Acid Aminotransferase, subunit A, domain 2"/>
    <property type="match status" value="1"/>
</dbReference>
<comment type="catalytic activity">
    <reaction evidence="11">
        <text>L-leucine + 2-oxoglutarate = 4-methyl-2-oxopentanoate + L-glutamate</text>
        <dbReference type="Rhea" id="RHEA:18321"/>
        <dbReference type="ChEBI" id="CHEBI:16810"/>
        <dbReference type="ChEBI" id="CHEBI:17865"/>
        <dbReference type="ChEBI" id="CHEBI:29985"/>
        <dbReference type="ChEBI" id="CHEBI:57427"/>
        <dbReference type="EC" id="2.6.1.42"/>
    </reaction>
</comment>
<evidence type="ECO:0000256" key="5">
    <source>
        <dbReference type="ARBA" id="ARBA00022679"/>
    </source>
</evidence>
<dbReference type="Gene3D" id="3.30.470.10">
    <property type="match status" value="1"/>
</dbReference>
<comment type="cofactor">
    <cofactor evidence="1 10">
        <name>pyridoxal 5'-phosphate</name>
        <dbReference type="ChEBI" id="CHEBI:597326"/>
    </cofactor>
</comment>
<evidence type="ECO:0000313" key="13">
    <source>
        <dbReference type="EMBL" id="KIL61211.1"/>
    </source>
</evidence>
<dbReference type="InterPro" id="IPR043131">
    <property type="entry name" value="BCAT-like_N"/>
</dbReference>
<reference evidence="13 14" key="1">
    <citation type="submission" date="2014-04" db="EMBL/GenBank/DDBJ databases">
        <title>Evolutionary Origins and Diversification of the Mycorrhizal Mutualists.</title>
        <authorList>
            <consortium name="DOE Joint Genome Institute"/>
            <consortium name="Mycorrhizal Genomics Consortium"/>
            <person name="Kohler A."/>
            <person name="Kuo A."/>
            <person name="Nagy L.G."/>
            <person name="Floudas D."/>
            <person name="Copeland A."/>
            <person name="Barry K.W."/>
            <person name="Cichocki N."/>
            <person name="Veneault-Fourrey C."/>
            <person name="LaButti K."/>
            <person name="Lindquist E.A."/>
            <person name="Lipzen A."/>
            <person name="Lundell T."/>
            <person name="Morin E."/>
            <person name="Murat C."/>
            <person name="Riley R."/>
            <person name="Ohm R."/>
            <person name="Sun H."/>
            <person name="Tunlid A."/>
            <person name="Henrissat B."/>
            <person name="Grigoriev I.V."/>
            <person name="Hibbett D.S."/>
            <person name="Martin F."/>
        </authorList>
    </citation>
    <scope>NUCLEOTIDE SEQUENCE [LARGE SCALE GENOMIC DNA]</scope>
    <source>
        <strain evidence="13 14">Koide BX008</strain>
    </source>
</reference>
<evidence type="ECO:0000313" key="14">
    <source>
        <dbReference type="Proteomes" id="UP000054549"/>
    </source>
</evidence>
<dbReference type="CDD" id="cd01557">
    <property type="entry name" value="BCAT_beta_family"/>
    <property type="match status" value="1"/>
</dbReference>
<evidence type="ECO:0000256" key="12">
    <source>
        <dbReference type="SAM" id="MobiDB-lite"/>
    </source>
</evidence>
<evidence type="ECO:0000256" key="3">
    <source>
        <dbReference type="ARBA" id="ARBA00022576"/>
    </source>
</evidence>
<keyword evidence="5 11" id="KW-0808">Transferase</keyword>
<comment type="catalytic activity">
    <reaction evidence="11">
        <text>L-valine + 2-oxoglutarate = 3-methyl-2-oxobutanoate + L-glutamate</text>
        <dbReference type="Rhea" id="RHEA:24813"/>
        <dbReference type="ChEBI" id="CHEBI:11851"/>
        <dbReference type="ChEBI" id="CHEBI:16810"/>
        <dbReference type="ChEBI" id="CHEBI:29985"/>
        <dbReference type="ChEBI" id="CHEBI:57762"/>
        <dbReference type="EC" id="2.6.1.42"/>
    </reaction>
</comment>
<feature type="modified residue" description="N6-(pyridoxal phosphate)lysine" evidence="8">
    <location>
        <position position="232"/>
    </location>
</feature>
<dbReference type="GO" id="GO:0052654">
    <property type="term" value="F:L-leucine-2-oxoglutarate transaminase activity"/>
    <property type="evidence" value="ECO:0007669"/>
    <property type="project" value="RHEA"/>
</dbReference>
<dbReference type="InterPro" id="IPR005786">
    <property type="entry name" value="B_amino_transII"/>
</dbReference>
<gene>
    <name evidence="13" type="ORF">M378DRAFT_187607</name>
</gene>
<evidence type="ECO:0000256" key="11">
    <source>
        <dbReference type="RuleBase" id="RU004517"/>
    </source>
</evidence>
<sequence>MSPTLTTSNGTTHIVNGTKVSTSNDTKPKPAELDASKLIITECKTLKPIPPPEGLVYGKVKTDYMLVTEYEPKTGWSAPEIKPYGPLSLDPASSCLQYCPNVFEGMKAYLGPDGKPRLFRPQINMERLARSIHRAALPSFNTNALLTLIKRLITLESRWIPNLPGYSLYIRPTVIGTRTGLGVAASDSALLYIILSPTGPYFRNEAGGSETISLLAVSEHVRAWPGGTGGHKLGLNYASSFLPQSLATERGYDQILWLLPEPNGERKITEVGAMNFFVAVKREDGDVDIITPSLDGTILPGVTRESCLHLVEAHSSTSNSFLIPGLPATLRLHAIERTVTVSDLENWAVEGNLLEIFCTGTAAIVASIGRIGLDGLSETAAVKNRELVLPESEKMGPIAKGLFEALGAIQTGRLQYDNWSVVCS</sequence>
<dbReference type="EC" id="2.6.1.42" evidence="11"/>
<evidence type="ECO:0000256" key="9">
    <source>
        <dbReference type="RuleBase" id="RU004106"/>
    </source>
</evidence>
<dbReference type="GO" id="GO:0052655">
    <property type="term" value="F:L-valine-2-oxoglutarate transaminase activity"/>
    <property type="evidence" value="ECO:0007669"/>
    <property type="project" value="RHEA"/>
</dbReference>
<dbReference type="AlphaFoldDB" id="A0A0C2WWM0"/>
<dbReference type="HOGENOM" id="CLU_031922_0_1_1"/>
<dbReference type="GO" id="GO:0009098">
    <property type="term" value="P:L-leucine biosynthetic process"/>
    <property type="evidence" value="ECO:0007669"/>
    <property type="project" value="TreeGrafter"/>
</dbReference>
<evidence type="ECO:0000256" key="1">
    <source>
        <dbReference type="ARBA" id="ARBA00001933"/>
    </source>
</evidence>
<keyword evidence="3 11" id="KW-0032">Aminotransferase</keyword>
<proteinExistence type="inferred from homology"/>
<dbReference type="PANTHER" id="PTHR11825:SF44">
    <property type="entry name" value="BRANCHED-CHAIN-AMINO-ACID AMINOTRANSFERASE"/>
    <property type="match status" value="1"/>
</dbReference>
<evidence type="ECO:0000256" key="6">
    <source>
        <dbReference type="ARBA" id="ARBA00022898"/>
    </source>
</evidence>
<dbReference type="PANTHER" id="PTHR11825">
    <property type="entry name" value="SUBGROUP IIII AMINOTRANSFERASE"/>
    <property type="match status" value="1"/>
</dbReference>
<dbReference type="FunCoup" id="A0A0C2WWM0">
    <property type="interactions" value="363"/>
</dbReference>
<evidence type="ECO:0000256" key="8">
    <source>
        <dbReference type="PIRSR" id="PIRSR006468-1"/>
    </source>
</evidence>